<keyword evidence="6" id="KW-0029">Amino-acid transport</keyword>
<dbReference type="Pfam" id="PF00528">
    <property type="entry name" value="BPD_transp_1"/>
    <property type="match status" value="1"/>
</dbReference>
<evidence type="ECO:0000256" key="6">
    <source>
        <dbReference type="ARBA" id="ARBA00022970"/>
    </source>
</evidence>
<keyword evidence="12" id="KW-1185">Reference proteome</keyword>
<sequence>MSASNGSFVTSLQTNFKRNFWNWRTIAQLIFLAIVITCSILAWNTLARNMRNSGLAISFDFLSDPASFDIADSPFPYKASDSYTKALQVGLLNSLKAIAVSIISATVVGVTVGVSRLSSNWLLKQLARIYVEVLRNTPLLLQLFFWYSAIFLTLPSASDRISLGFATLAKDGITITALKMTLSSEFCALVLGLTMFSSAFIAEIVRGGILSVPKGQTEAAKALGLTNFQTMRKIVLPQALRVIIPSLTSQYVNIAKNSSLAIAIGYTDIYRIASTTINQTGRPVNVILIIMGVYLAMSLTISASMNLLNRQFQIVER</sequence>
<dbReference type="NCBIfam" id="TIGR01726">
    <property type="entry name" value="HEQRo_perm_3TM"/>
    <property type="match status" value="1"/>
</dbReference>
<comment type="caution">
    <text evidence="11">The sequence shown here is derived from an EMBL/GenBank/DDBJ whole genome shotgun (WGS) entry which is preliminary data.</text>
</comment>
<keyword evidence="7 9" id="KW-1133">Transmembrane helix</keyword>
<evidence type="ECO:0000313" key="12">
    <source>
        <dbReference type="Proteomes" id="UP000618445"/>
    </source>
</evidence>
<evidence type="ECO:0000256" key="9">
    <source>
        <dbReference type="RuleBase" id="RU363032"/>
    </source>
</evidence>
<keyword evidence="4" id="KW-1003">Cell membrane</keyword>
<dbReference type="InterPro" id="IPR010065">
    <property type="entry name" value="AA_ABC_transptr_permease_3TM"/>
</dbReference>
<evidence type="ECO:0000259" key="10">
    <source>
        <dbReference type="PROSITE" id="PS50928"/>
    </source>
</evidence>
<reference evidence="11 12" key="1">
    <citation type="journal article" date="2020" name="ISME J.">
        <title>Comparative genomics reveals insights into cyanobacterial evolution and habitat adaptation.</title>
        <authorList>
            <person name="Chen M.Y."/>
            <person name="Teng W.K."/>
            <person name="Zhao L."/>
            <person name="Hu C.X."/>
            <person name="Zhou Y.K."/>
            <person name="Han B.P."/>
            <person name="Song L.R."/>
            <person name="Shu W.S."/>
        </authorList>
    </citation>
    <scope>NUCLEOTIDE SEQUENCE [LARGE SCALE GENOMIC DNA]</scope>
    <source>
        <strain evidence="11 12">FACHB-1050</strain>
    </source>
</reference>
<feature type="domain" description="ABC transmembrane type-1" evidence="10">
    <location>
        <begin position="91"/>
        <end position="301"/>
    </location>
</feature>
<evidence type="ECO:0000256" key="1">
    <source>
        <dbReference type="ARBA" id="ARBA00004651"/>
    </source>
</evidence>
<evidence type="ECO:0000256" key="5">
    <source>
        <dbReference type="ARBA" id="ARBA00022692"/>
    </source>
</evidence>
<keyword evidence="5 9" id="KW-0812">Transmembrane</keyword>
<gene>
    <name evidence="11" type="ORF">H6G05_16585</name>
</gene>
<dbReference type="Proteomes" id="UP000618445">
    <property type="component" value="Unassembled WGS sequence"/>
</dbReference>
<evidence type="ECO:0000313" key="11">
    <source>
        <dbReference type="EMBL" id="MBD2318459.1"/>
    </source>
</evidence>
<organism evidence="11 12">
    <name type="scientific">Phormidium tenue FACHB-1050</name>
    <dbReference type="NCBI Taxonomy" id="2692857"/>
    <lineage>
        <taxon>Bacteria</taxon>
        <taxon>Bacillati</taxon>
        <taxon>Cyanobacteriota</taxon>
        <taxon>Cyanophyceae</taxon>
        <taxon>Oscillatoriophycideae</taxon>
        <taxon>Oscillatoriales</taxon>
        <taxon>Oscillatoriaceae</taxon>
        <taxon>Phormidium</taxon>
    </lineage>
</organism>
<dbReference type="EMBL" id="JACJQY010000029">
    <property type="protein sequence ID" value="MBD2318459.1"/>
    <property type="molecule type" value="Genomic_DNA"/>
</dbReference>
<comment type="subcellular location">
    <subcellularLocation>
        <location evidence="1 9">Cell membrane</location>
        <topology evidence="1 9">Multi-pass membrane protein</topology>
    </subcellularLocation>
</comment>
<feature type="transmembrane region" description="Helical" evidence="9">
    <location>
        <begin position="20"/>
        <end position="43"/>
    </location>
</feature>
<dbReference type="CDD" id="cd06261">
    <property type="entry name" value="TM_PBP2"/>
    <property type="match status" value="1"/>
</dbReference>
<keyword evidence="3 9" id="KW-0813">Transport</keyword>
<keyword evidence="8 9" id="KW-0472">Membrane</keyword>
<dbReference type="InterPro" id="IPR000515">
    <property type="entry name" value="MetI-like"/>
</dbReference>
<accession>A0ABR8CCL2</accession>
<dbReference type="PROSITE" id="PS50928">
    <property type="entry name" value="ABC_TM1"/>
    <property type="match status" value="1"/>
</dbReference>
<feature type="transmembrane region" description="Helical" evidence="9">
    <location>
        <begin position="286"/>
        <end position="308"/>
    </location>
</feature>
<evidence type="ECO:0000256" key="4">
    <source>
        <dbReference type="ARBA" id="ARBA00022475"/>
    </source>
</evidence>
<dbReference type="Gene3D" id="1.10.3720.10">
    <property type="entry name" value="MetI-like"/>
    <property type="match status" value="1"/>
</dbReference>
<evidence type="ECO:0000256" key="7">
    <source>
        <dbReference type="ARBA" id="ARBA00022989"/>
    </source>
</evidence>
<dbReference type="InterPro" id="IPR043429">
    <property type="entry name" value="ArtM/GltK/GlnP/TcyL/YhdX-like"/>
</dbReference>
<dbReference type="InterPro" id="IPR035906">
    <property type="entry name" value="MetI-like_sf"/>
</dbReference>
<evidence type="ECO:0000256" key="8">
    <source>
        <dbReference type="ARBA" id="ARBA00023136"/>
    </source>
</evidence>
<proteinExistence type="inferred from homology"/>
<evidence type="ECO:0000256" key="3">
    <source>
        <dbReference type="ARBA" id="ARBA00022448"/>
    </source>
</evidence>
<dbReference type="RefSeq" id="WP_190579472.1">
    <property type="nucleotide sequence ID" value="NZ_CAWPQU010000022.1"/>
</dbReference>
<feature type="transmembrane region" description="Helical" evidence="9">
    <location>
        <begin position="139"/>
        <end position="157"/>
    </location>
</feature>
<feature type="transmembrane region" description="Helical" evidence="9">
    <location>
        <begin position="186"/>
        <end position="205"/>
    </location>
</feature>
<dbReference type="PANTHER" id="PTHR30614">
    <property type="entry name" value="MEMBRANE COMPONENT OF AMINO ACID ABC TRANSPORTER"/>
    <property type="match status" value="1"/>
</dbReference>
<evidence type="ECO:0000256" key="2">
    <source>
        <dbReference type="ARBA" id="ARBA00010072"/>
    </source>
</evidence>
<dbReference type="SUPFAM" id="SSF161098">
    <property type="entry name" value="MetI-like"/>
    <property type="match status" value="1"/>
</dbReference>
<feature type="transmembrane region" description="Helical" evidence="9">
    <location>
        <begin position="97"/>
        <end position="119"/>
    </location>
</feature>
<name>A0ABR8CCL2_9CYAN</name>
<dbReference type="PANTHER" id="PTHR30614:SF37">
    <property type="entry name" value="AMINO-ACID ABC TRANSPORTER PERMEASE PROTEIN YHDX-RELATED"/>
    <property type="match status" value="1"/>
</dbReference>
<protein>
    <submittedName>
        <fullName evidence="11">ABC transporter permease subunit</fullName>
    </submittedName>
</protein>
<comment type="similarity">
    <text evidence="2">Belongs to the binding-protein-dependent transport system permease family. HisMQ subfamily.</text>
</comment>